<dbReference type="Proteomes" id="UP000803884">
    <property type="component" value="Unassembled WGS sequence"/>
</dbReference>
<keyword evidence="2" id="KW-1185">Reference proteome</keyword>
<organism evidence="1 2">
    <name type="scientific">Cladosporium halotolerans</name>
    <dbReference type="NCBI Taxonomy" id="1052096"/>
    <lineage>
        <taxon>Eukaryota</taxon>
        <taxon>Fungi</taxon>
        <taxon>Dikarya</taxon>
        <taxon>Ascomycota</taxon>
        <taxon>Pezizomycotina</taxon>
        <taxon>Dothideomycetes</taxon>
        <taxon>Dothideomycetidae</taxon>
        <taxon>Cladosporiales</taxon>
        <taxon>Cladosporiaceae</taxon>
        <taxon>Cladosporium</taxon>
    </lineage>
</organism>
<proteinExistence type="predicted"/>
<accession>A0AB34KVH2</accession>
<evidence type="ECO:0008006" key="3">
    <source>
        <dbReference type="Google" id="ProtNLM"/>
    </source>
</evidence>
<dbReference type="AlphaFoldDB" id="A0AB34KVH2"/>
<evidence type="ECO:0000313" key="1">
    <source>
        <dbReference type="EMBL" id="KAL1587541.1"/>
    </source>
</evidence>
<evidence type="ECO:0000313" key="2">
    <source>
        <dbReference type="Proteomes" id="UP000803884"/>
    </source>
</evidence>
<dbReference type="GeneID" id="96005180"/>
<comment type="caution">
    <text evidence="1">The sequence shown here is derived from an EMBL/GenBank/DDBJ whole genome shotgun (WGS) entry which is preliminary data.</text>
</comment>
<sequence length="157" mass="17365">MASPKAAAEAFVKSYADAMELSLQSNTTVEACAHALASHYTPATMNFTMGHQTSANGVPDFWLTGIITHLKRFDKSGLGWRIHLKSSRVEPLSTTAAACFLTWEIEPAKGEGWAWENIYGWRGSQDAGGKGYWEYIVSDNEIGELIGRFPEFMQLEV</sequence>
<reference evidence="1 2" key="1">
    <citation type="journal article" date="2020" name="Microbiol. Resour. Announc.">
        <title>Draft Genome Sequence of a Cladosporium Species Isolated from the Mesophotic Ascidian Didemnum maculosum.</title>
        <authorList>
            <person name="Gioti A."/>
            <person name="Siaperas R."/>
            <person name="Nikolaivits E."/>
            <person name="Le Goff G."/>
            <person name="Ouazzani J."/>
            <person name="Kotoulas G."/>
            <person name="Topakas E."/>
        </authorList>
    </citation>
    <scope>NUCLEOTIDE SEQUENCE [LARGE SCALE GENOMIC DNA]</scope>
    <source>
        <strain evidence="1 2">TM138-S3</strain>
    </source>
</reference>
<name>A0AB34KVH2_9PEZI</name>
<dbReference type="RefSeq" id="XP_069230646.1">
    <property type="nucleotide sequence ID" value="XM_069372342.1"/>
</dbReference>
<dbReference type="EMBL" id="JAAQHG020000010">
    <property type="protein sequence ID" value="KAL1587541.1"/>
    <property type="molecule type" value="Genomic_DNA"/>
</dbReference>
<gene>
    <name evidence="1" type="ORF">WHR41_03736</name>
</gene>
<protein>
    <recommendedName>
        <fullName evidence="3">SnoaL-like domain-containing protein</fullName>
    </recommendedName>
</protein>